<comment type="subcellular location">
    <subcellularLocation>
        <location evidence="3">Cytoplasm</location>
        <location evidence="3">Cytosol</location>
    </subcellularLocation>
</comment>
<dbReference type="KEGG" id="peu:105112421"/>
<dbReference type="GO" id="GO:0006749">
    <property type="term" value="P:glutathione metabolic process"/>
    <property type="evidence" value="ECO:0007669"/>
    <property type="project" value="InterPro"/>
</dbReference>
<gene>
    <name evidence="7" type="primary">LOC105112421</name>
</gene>
<feature type="domain" description="GST N-terminal" evidence="4">
    <location>
        <begin position="1"/>
        <end position="46"/>
    </location>
</feature>
<evidence type="ECO:0000256" key="1">
    <source>
        <dbReference type="ARBA" id="ARBA00022679"/>
    </source>
</evidence>
<dbReference type="PROSITE" id="PS50405">
    <property type="entry name" value="GST_CTER"/>
    <property type="match status" value="1"/>
</dbReference>
<dbReference type="InterPro" id="IPR045073">
    <property type="entry name" value="Omega/Tau-like"/>
</dbReference>
<dbReference type="SUPFAM" id="SSF52833">
    <property type="entry name" value="Thioredoxin-like"/>
    <property type="match status" value="1"/>
</dbReference>
<dbReference type="RefSeq" id="XP_011006430.1">
    <property type="nucleotide sequence ID" value="XM_011008128.1"/>
</dbReference>
<dbReference type="InterPro" id="IPR045074">
    <property type="entry name" value="GST_C_Tau"/>
</dbReference>
<evidence type="ECO:0000259" key="5">
    <source>
        <dbReference type="PROSITE" id="PS50405"/>
    </source>
</evidence>
<dbReference type="SFLD" id="SFLDS00019">
    <property type="entry name" value="Glutathione_Transferase_(cytos"/>
    <property type="match status" value="1"/>
</dbReference>
<dbReference type="InterPro" id="IPR004045">
    <property type="entry name" value="Glutathione_S-Trfase_N"/>
</dbReference>
<dbReference type="Gene3D" id="3.40.30.10">
    <property type="entry name" value="Glutaredoxin"/>
    <property type="match status" value="1"/>
</dbReference>
<dbReference type="PANTHER" id="PTHR11260">
    <property type="entry name" value="GLUTATHIONE S-TRANSFERASE, GST, SUPERFAMILY, GST DOMAIN CONTAINING"/>
    <property type="match status" value="1"/>
</dbReference>
<dbReference type="EC" id="2.5.1.18" evidence="3"/>
<dbReference type="GeneID" id="105112421"/>
<dbReference type="PANTHER" id="PTHR11260:SF753">
    <property type="entry name" value="GLUTATHIONE TRANSFERASE"/>
    <property type="match status" value="1"/>
</dbReference>
<dbReference type="InterPro" id="IPR036282">
    <property type="entry name" value="Glutathione-S-Trfase_C_sf"/>
</dbReference>
<organism evidence="6 7">
    <name type="scientific">Populus euphratica</name>
    <name type="common">Euphrates poplar</name>
    <dbReference type="NCBI Taxonomy" id="75702"/>
    <lineage>
        <taxon>Eukaryota</taxon>
        <taxon>Viridiplantae</taxon>
        <taxon>Streptophyta</taxon>
        <taxon>Embryophyta</taxon>
        <taxon>Tracheophyta</taxon>
        <taxon>Spermatophyta</taxon>
        <taxon>Magnoliopsida</taxon>
        <taxon>eudicotyledons</taxon>
        <taxon>Gunneridae</taxon>
        <taxon>Pentapetalae</taxon>
        <taxon>rosids</taxon>
        <taxon>fabids</taxon>
        <taxon>Malpighiales</taxon>
        <taxon>Salicaceae</taxon>
        <taxon>Saliceae</taxon>
        <taxon>Populus</taxon>
    </lineage>
</organism>
<keyword evidence="3" id="KW-0963">Cytoplasm</keyword>
<protein>
    <recommendedName>
        <fullName evidence="3">Glutathione S-transferase</fullName>
        <ecNumber evidence="3">2.5.1.18</ecNumber>
    </recommendedName>
</protein>
<reference evidence="7" key="1">
    <citation type="submission" date="2025-08" db="UniProtKB">
        <authorList>
            <consortium name="RefSeq"/>
        </authorList>
    </citation>
    <scope>IDENTIFICATION</scope>
</reference>
<feature type="non-terminal residue" evidence="7">
    <location>
        <position position="1"/>
    </location>
</feature>
<dbReference type="PROSITE" id="PS50404">
    <property type="entry name" value="GST_NTER"/>
    <property type="match status" value="1"/>
</dbReference>
<proteinExistence type="inferred from homology"/>
<accession>A0AAJ6T9G8</accession>
<dbReference type="Gene3D" id="1.20.1050.10">
    <property type="match status" value="1"/>
</dbReference>
<dbReference type="InterPro" id="IPR040079">
    <property type="entry name" value="Glutathione_S-Trfase"/>
</dbReference>
<evidence type="ECO:0000313" key="7">
    <source>
        <dbReference type="RefSeq" id="XP_011006430.1"/>
    </source>
</evidence>
<evidence type="ECO:0000256" key="2">
    <source>
        <dbReference type="ARBA" id="ARBA00047960"/>
    </source>
</evidence>
<dbReference type="SUPFAM" id="SSF47616">
    <property type="entry name" value="GST C-terminal domain-like"/>
    <property type="match status" value="1"/>
</dbReference>
<dbReference type="Proteomes" id="UP000694918">
    <property type="component" value="Unplaced"/>
</dbReference>
<name>A0AAJ6T9G8_POPEU</name>
<dbReference type="InterPro" id="IPR036249">
    <property type="entry name" value="Thioredoxin-like_sf"/>
</dbReference>
<feature type="domain" description="GST C-terminal" evidence="5">
    <location>
        <begin position="52"/>
        <end position="191"/>
    </location>
</feature>
<dbReference type="GO" id="GO:0004364">
    <property type="term" value="F:glutathione transferase activity"/>
    <property type="evidence" value="ECO:0007669"/>
    <property type="project" value="UniProtKB-UniRule"/>
</dbReference>
<dbReference type="InterPro" id="IPR010987">
    <property type="entry name" value="Glutathione-S-Trfase_C-like"/>
</dbReference>
<keyword evidence="1 3" id="KW-0808">Transferase</keyword>
<evidence type="ECO:0000256" key="3">
    <source>
        <dbReference type="RuleBase" id="RU369102"/>
    </source>
</evidence>
<dbReference type="Pfam" id="PF02798">
    <property type="entry name" value="GST_N"/>
    <property type="match status" value="1"/>
</dbReference>
<dbReference type="GO" id="GO:0005829">
    <property type="term" value="C:cytosol"/>
    <property type="evidence" value="ECO:0007669"/>
    <property type="project" value="UniProtKB-SubCell"/>
</dbReference>
<evidence type="ECO:0000259" key="4">
    <source>
        <dbReference type="PROSITE" id="PS50404"/>
    </source>
</evidence>
<sequence length="197" mass="21837">LSNKSQALLQYNPVHNKVPALVHNGKPITESSTILEYIDETWKQAPRLLPDDPYQRAKVRFWASFIQQQILRLQLFAGVSQVITRGGEAQEEAIGELLEKMNILEEEMKKLLPNGVSVIEVQNLGLLDILVGAVLSPHKAQEEVAGVQILDPEKNPLILSWVTAWNQLTTVQELLPPHDKIVGLLQSVNKTALGSSG</sequence>
<comment type="function">
    <text evidence="3">Is involved in the conjugation of reduced glutathione to a wide number of exogenous and endogenous hydrophobic electrophiles.</text>
</comment>
<dbReference type="AlphaFoldDB" id="A0AAJ6T9G8"/>
<comment type="catalytic activity">
    <reaction evidence="2 3">
        <text>RX + glutathione = an S-substituted glutathione + a halide anion + H(+)</text>
        <dbReference type="Rhea" id="RHEA:16437"/>
        <dbReference type="ChEBI" id="CHEBI:15378"/>
        <dbReference type="ChEBI" id="CHEBI:16042"/>
        <dbReference type="ChEBI" id="CHEBI:17792"/>
        <dbReference type="ChEBI" id="CHEBI:57925"/>
        <dbReference type="ChEBI" id="CHEBI:90779"/>
        <dbReference type="EC" id="2.5.1.18"/>
    </reaction>
</comment>
<dbReference type="CDD" id="cd03185">
    <property type="entry name" value="GST_C_Tau"/>
    <property type="match status" value="1"/>
</dbReference>
<keyword evidence="6" id="KW-1185">Reference proteome</keyword>
<comment type="similarity">
    <text evidence="3">Belongs to the GST superfamily.</text>
</comment>
<evidence type="ECO:0000313" key="6">
    <source>
        <dbReference type="Proteomes" id="UP000694918"/>
    </source>
</evidence>